<comment type="caution">
    <text evidence="13">The sequence shown here is derived from an EMBL/GenBank/DDBJ whole genome shotgun (WGS) entry which is preliminary data.</text>
</comment>
<keyword evidence="5 11" id="KW-0808">Transferase</keyword>
<evidence type="ECO:0000256" key="4">
    <source>
        <dbReference type="ARBA" id="ARBA00013355"/>
    </source>
</evidence>
<dbReference type="EMBL" id="CAJHZY010000110">
    <property type="protein sequence ID" value="CAD7767272.1"/>
    <property type="molecule type" value="Genomic_DNA"/>
</dbReference>
<dbReference type="PANTHER" id="PTHR10344:SF1">
    <property type="entry name" value="THYMIDYLATE KINASE"/>
    <property type="match status" value="1"/>
</dbReference>
<evidence type="ECO:0000313" key="14">
    <source>
        <dbReference type="Proteomes" id="UP000614580"/>
    </source>
</evidence>
<comment type="pathway">
    <text evidence="1">Pyrimidine metabolism; dTTP biosynthesis.</text>
</comment>
<organism evidence="13 14">
    <name type="scientific">Candidatus Argoarchaeum ethanivorans</name>
    <dbReference type="NCBI Taxonomy" id="2608793"/>
    <lineage>
        <taxon>Archaea</taxon>
        <taxon>Methanobacteriati</taxon>
        <taxon>Methanobacteriota</taxon>
        <taxon>Stenosarchaea group</taxon>
        <taxon>Methanomicrobia</taxon>
        <taxon>Methanosarcinales</taxon>
        <taxon>Methanosarcinales incertae sedis</taxon>
        <taxon>GOM Arc I cluster</taxon>
        <taxon>Candidatus Argoarchaeum</taxon>
    </lineage>
</organism>
<dbReference type="EC" id="2.7.4.9" evidence="3 11"/>
<dbReference type="Gene3D" id="3.40.50.300">
    <property type="entry name" value="P-loop containing nucleotide triphosphate hydrolases"/>
    <property type="match status" value="1"/>
</dbReference>
<dbReference type="GO" id="GO:0006227">
    <property type="term" value="P:dUDP biosynthetic process"/>
    <property type="evidence" value="ECO:0007669"/>
    <property type="project" value="TreeGrafter"/>
</dbReference>
<gene>
    <name evidence="11 13" type="primary">tmk</name>
    <name evidence="13" type="ORF">DNFNHJIP_00680</name>
</gene>
<dbReference type="PROSITE" id="PS01331">
    <property type="entry name" value="THYMIDYLATE_KINASE"/>
    <property type="match status" value="1"/>
</dbReference>
<evidence type="ECO:0000256" key="1">
    <source>
        <dbReference type="ARBA" id="ARBA00004992"/>
    </source>
</evidence>
<dbReference type="InterPro" id="IPR027417">
    <property type="entry name" value="P-loop_NTPase"/>
</dbReference>
<reference evidence="13" key="1">
    <citation type="submission" date="2020-12" db="EMBL/GenBank/DDBJ databases">
        <authorList>
            <person name="Hahn C.J."/>
            <person name="Laso-Perez R."/>
            <person name="Vulcano F."/>
            <person name="Vaziourakis K.-M."/>
            <person name="Stokke R."/>
            <person name="Steen I.H."/>
            <person name="Teske A."/>
            <person name="Boetius A."/>
            <person name="Liebeke M."/>
            <person name="Amann R."/>
            <person name="Knittel K."/>
        </authorList>
    </citation>
    <scope>NUCLEOTIDE SEQUENCE</scope>
    <source>
        <strain evidence="13">Gfbio:c6db26ca-90af-429b-aeed-0e3e8aed0b5e:GoM-Arc1_AMV-AAA_792_C10</strain>
    </source>
</reference>
<dbReference type="InterPro" id="IPR018094">
    <property type="entry name" value="Thymidylate_kinase"/>
</dbReference>
<evidence type="ECO:0000256" key="8">
    <source>
        <dbReference type="ARBA" id="ARBA00022777"/>
    </source>
</evidence>
<evidence type="ECO:0000259" key="12">
    <source>
        <dbReference type="Pfam" id="PF02223"/>
    </source>
</evidence>
<dbReference type="Pfam" id="PF02223">
    <property type="entry name" value="Thymidylate_kin"/>
    <property type="match status" value="1"/>
</dbReference>
<evidence type="ECO:0000256" key="3">
    <source>
        <dbReference type="ARBA" id="ARBA00012980"/>
    </source>
</evidence>
<comment type="caution">
    <text evidence="11">Lacks conserved residue(s) required for the propagation of feature annotation.</text>
</comment>
<accession>A0A812A2Q2</accession>
<dbReference type="GO" id="GO:0005524">
    <property type="term" value="F:ATP binding"/>
    <property type="evidence" value="ECO:0007669"/>
    <property type="project" value="UniProtKB-UniRule"/>
</dbReference>
<dbReference type="GO" id="GO:0005737">
    <property type="term" value="C:cytoplasm"/>
    <property type="evidence" value="ECO:0007669"/>
    <property type="project" value="TreeGrafter"/>
</dbReference>
<evidence type="ECO:0000256" key="11">
    <source>
        <dbReference type="HAMAP-Rule" id="MF_00165"/>
    </source>
</evidence>
<name>A0A812A2Q2_9EURY</name>
<evidence type="ECO:0000256" key="2">
    <source>
        <dbReference type="ARBA" id="ARBA00009776"/>
    </source>
</evidence>
<evidence type="ECO:0000256" key="5">
    <source>
        <dbReference type="ARBA" id="ARBA00022679"/>
    </source>
</evidence>
<dbReference type="NCBIfam" id="TIGR00041">
    <property type="entry name" value="DTMP_kinase"/>
    <property type="match status" value="1"/>
</dbReference>
<proteinExistence type="inferred from homology"/>
<evidence type="ECO:0000256" key="6">
    <source>
        <dbReference type="ARBA" id="ARBA00022727"/>
    </source>
</evidence>
<evidence type="ECO:0000313" key="13">
    <source>
        <dbReference type="EMBL" id="CAD7767272.1"/>
    </source>
</evidence>
<dbReference type="PANTHER" id="PTHR10344">
    <property type="entry name" value="THYMIDYLATE KINASE"/>
    <property type="match status" value="1"/>
</dbReference>
<evidence type="ECO:0000256" key="10">
    <source>
        <dbReference type="ARBA" id="ARBA00029962"/>
    </source>
</evidence>
<feature type="domain" description="Thymidylate kinase-like" evidence="12">
    <location>
        <begin position="9"/>
        <end position="192"/>
    </location>
</feature>
<dbReference type="AlphaFoldDB" id="A0A812A2Q2"/>
<sequence>MKNGFLITVEGIDGAGKHTLCSLIKKFLESKNIGVIQMEYPDYSSIWGKMINDYLHNKIEFSNNEQFFLYLIDILKDQDKIRRLLKGGSVVILDRYFSSTVAFQCAKSFNYQQALSIIKAVNIIVPDLTLFIQIPPEVTLKRKIKQKGSTDRHEKNIELLRNVNGVYEKMLREETLSKKWVKIDGNQDLSIIENDTKYIIKKFLGKL</sequence>
<keyword evidence="8 11" id="KW-0418">Kinase</keyword>
<dbReference type="GO" id="GO:0006235">
    <property type="term" value="P:dTTP biosynthetic process"/>
    <property type="evidence" value="ECO:0007669"/>
    <property type="project" value="UniProtKB-UniRule"/>
</dbReference>
<evidence type="ECO:0000256" key="9">
    <source>
        <dbReference type="ARBA" id="ARBA00022840"/>
    </source>
</evidence>
<evidence type="ECO:0000256" key="7">
    <source>
        <dbReference type="ARBA" id="ARBA00022741"/>
    </source>
</evidence>
<dbReference type="InterPro" id="IPR039430">
    <property type="entry name" value="Thymidylate_kin-like_dom"/>
</dbReference>
<dbReference type="InterPro" id="IPR018095">
    <property type="entry name" value="Thymidylate_kin_CS"/>
</dbReference>
<keyword evidence="6 11" id="KW-0545">Nucleotide biosynthesis</keyword>
<dbReference type="HAMAP" id="MF_00165">
    <property type="entry name" value="Thymidylate_kinase"/>
    <property type="match status" value="1"/>
</dbReference>
<dbReference type="SUPFAM" id="SSF52540">
    <property type="entry name" value="P-loop containing nucleoside triphosphate hydrolases"/>
    <property type="match status" value="1"/>
</dbReference>
<dbReference type="GO" id="GO:0004798">
    <property type="term" value="F:dTMP kinase activity"/>
    <property type="evidence" value="ECO:0007669"/>
    <property type="project" value="UniProtKB-UniRule"/>
</dbReference>
<comment type="catalytic activity">
    <reaction evidence="11">
        <text>dTMP + ATP = dTDP + ADP</text>
        <dbReference type="Rhea" id="RHEA:13517"/>
        <dbReference type="ChEBI" id="CHEBI:30616"/>
        <dbReference type="ChEBI" id="CHEBI:58369"/>
        <dbReference type="ChEBI" id="CHEBI:63528"/>
        <dbReference type="ChEBI" id="CHEBI:456216"/>
        <dbReference type="EC" id="2.7.4.9"/>
    </reaction>
</comment>
<keyword evidence="9 11" id="KW-0067">ATP-binding</keyword>
<keyword evidence="7 11" id="KW-0547">Nucleotide-binding</keyword>
<protein>
    <recommendedName>
        <fullName evidence="4 11">Probable thymidylate kinase</fullName>
        <ecNumber evidence="3 11">2.7.4.9</ecNumber>
    </recommendedName>
    <alternativeName>
        <fullName evidence="10 11">dTMP kinase</fullName>
    </alternativeName>
</protein>
<dbReference type="Proteomes" id="UP000614580">
    <property type="component" value="Unassembled WGS sequence"/>
</dbReference>
<dbReference type="CDD" id="cd01672">
    <property type="entry name" value="TMPK"/>
    <property type="match status" value="1"/>
</dbReference>
<dbReference type="GO" id="GO:0006233">
    <property type="term" value="P:dTDP biosynthetic process"/>
    <property type="evidence" value="ECO:0007669"/>
    <property type="project" value="InterPro"/>
</dbReference>
<comment type="similarity">
    <text evidence="2 11">Belongs to the thymidylate kinase family.</text>
</comment>